<proteinExistence type="predicted"/>
<name>A0ABT5JKB5_9SPHN</name>
<organism evidence="2 3">
    <name type="scientific">Erythrobacter fulvus</name>
    <dbReference type="NCBI Taxonomy" id="2987523"/>
    <lineage>
        <taxon>Bacteria</taxon>
        <taxon>Pseudomonadati</taxon>
        <taxon>Pseudomonadota</taxon>
        <taxon>Alphaproteobacteria</taxon>
        <taxon>Sphingomonadales</taxon>
        <taxon>Erythrobacteraceae</taxon>
        <taxon>Erythrobacter/Porphyrobacter group</taxon>
        <taxon>Erythrobacter</taxon>
    </lineage>
</organism>
<feature type="compositionally biased region" description="Low complexity" evidence="1">
    <location>
        <begin position="1"/>
        <end position="14"/>
    </location>
</feature>
<dbReference type="Proteomes" id="UP001216558">
    <property type="component" value="Unassembled WGS sequence"/>
</dbReference>
<dbReference type="Pfam" id="PF20089">
    <property type="entry name" value="DUF6481"/>
    <property type="match status" value="1"/>
</dbReference>
<dbReference type="EMBL" id="JAQQXQ010000001">
    <property type="protein sequence ID" value="MDC8753121.1"/>
    <property type="molecule type" value="Genomic_DNA"/>
</dbReference>
<feature type="compositionally biased region" description="Basic and acidic residues" evidence="1">
    <location>
        <begin position="20"/>
        <end position="38"/>
    </location>
</feature>
<reference evidence="2 3" key="1">
    <citation type="submission" date="2022-10" db="EMBL/GenBank/DDBJ databases">
        <title>Erythrobacter sp. sf7 Genome sequencing.</title>
        <authorList>
            <person name="Park S."/>
        </authorList>
    </citation>
    <scope>NUCLEOTIDE SEQUENCE [LARGE SCALE GENOMIC DNA]</scope>
    <source>
        <strain evidence="3">sf7</strain>
    </source>
</reference>
<accession>A0ABT5JKB5</accession>
<dbReference type="RefSeq" id="WP_273675310.1">
    <property type="nucleotide sequence ID" value="NZ_JAQQXQ010000001.1"/>
</dbReference>
<protein>
    <submittedName>
        <fullName evidence="2">DUF6481 family protein</fullName>
    </submittedName>
</protein>
<feature type="compositionally biased region" description="Basic and acidic residues" evidence="1">
    <location>
        <begin position="104"/>
        <end position="122"/>
    </location>
</feature>
<evidence type="ECO:0000256" key="1">
    <source>
        <dbReference type="SAM" id="MobiDB-lite"/>
    </source>
</evidence>
<comment type="caution">
    <text evidence="2">The sequence shown here is derived from an EMBL/GenBank/DDBJ whole genome shotgun (WGS) entry which is preliminary data.</text>
</comment>
<feature type="compositionally biased region" description="Basic and acidic residues" evidence="1">
    <location>
        <begin position="131"/>
        <end position="145"/>
    </location>
</feature>
<sequence>MNSALRPLAPGALRALRRPNKAERATIEHESRAAPERSGRRRQMNGYNAPSFQERAAASLQAKEKALAKLKAAPQLDAAELALRAKRRVEREALAAAKAAKVRQQREEKQRLADEQRAESKAAKIKAALPKRTEAELKAARDARYAARKSRK</sequence>
<dbReference type="InterPro" id="IPR045510">
    <property type="entry name" value="DUF6481"/>
</dbReference>
<gene>
    <name evidence="2" type="ORF">OIK40_00515</name>
</gene>
<feature type="region of interest" description="Disordered" evidence="1">
    <location>
        <begin position="1"/>
        <end position="49"/>
    </location>
</feature>
<evidence type="ECO:0000313" key="3">
    <source>
        <dbReference type="Proteomes" id="UP001216558"/>
    </source>
</evidence>
<feature type="region of interest" description="Disordered" evidence="1">
    <location>
        <begin position="95"/>
        <end position="152"/>
    </location>
</feature>
<evidence type="ECO:0000313" key="2">
    <source>
        <dbReference type="EMBL" id="MDC8753121.1"/>
    </source>
</evidence>
<keyword evidence="3" id="KW-1185">Reference proteome</keyword>